<dbReference type="GO" id="GO:0016791">
    <property type="term" value="F:phosphatase activity"/>
    <property type="evidence" value="ECO:0007669"/>
    <property type="project" value="UniProtKB-ARBA"/>
</dbReference>
<dbReference type="AlphaFoldDB" id="A0A0R1HX62"/>
<comment type="caution">
    <text evidence="1">The sequence shown here is derived from an EMBL/GenBank/DDBJ whole genome shotgun (WGS) entry which is preliminary data.</text>
</comment>
<dbReference type="InterPro" id="IPR000150">
    <property type="entry name" value="Cof"/>
</dbReference>
<dbReference type="STRING" id="1302272.FC96_GL001879"/>
<dbReference type="Gene3D" id="3.30.1240.10">
    <property type="match status" value="1"/>
</dbReference>
<sequence>MVKAVTFFDLDGTLLNAQTKLDADVIEAMHVLRKNDVLPVISSGRNLFEIRDIMAQTGIDSVVSANGDYVILNGQPIYEARFDLALMQQFDTFTSEKTGDAFAALNDQGARLNKPSQVADQAYDHVNSPVPAVDNQFWQTAAVYMMIVFTDHNDELYQQTFADDFTFYRNTPYSMDIVIKGGSKQTGMKQLLNRPQFKGVPTYAFGDGNNDISMLELVDHPIAMGNALPHVKPYAEFVTTANIDHGIVNGLKHFDLI</sequence>
<dbReference type="GO" id="GO:0005829">
    <property type="term" value="C:cytosol"/>
    <property type="evidence" value="ECO:0007669"/>
    <property type="project" value="TreeGrafter"/>
</dbReference>
<name>A0A0R1HX62_9LACO</name>
<dbReference type="PANTHER" id="PTHR10000:SF25">
    <property type="entry name" value="PHOSPHATASE YKRA-RELATED"/>
    <property type="match status" value="1"/>
</dbReference>
<reference evidence="1 2" key="1">
    <citation type="journal article" date="2015" name="Genome Announc.">
        <title>Expanding the biotechnology potential of lactobacilli through comparative genomics of 213 strains and associated genera.</title>
        <authorList>
            <person name="Sun Z."/>
            <person name="Harris H.M."/>
            <person name="McCann A."/>
            <person name="Guo C."/>
            <person name="Argimon S."/>
            <person name="Zhang W."/>
            <person name="Yang X."/>
            <person name="Jeffery I.B."/>
            <person name="Cooney J.C."/>
            <person name="Kagawa T.F."/>
            <person name="Liu W."/>
            <person name="Song Y."/>
            <person name="Salvetti E."/>
            <person name="Wrobel A."/>
            <person name="Rasinkangas P."/>
            <person name="Parkhill J."/>
            <person name="Rea M.C."/>
            <person name="O'Sullivan O."/>
            <person name="Ritari J."/>
            <person name="Douillard F.P."/>
            <person name="Paul Ross R."/>
            <person name="Yang R."/>
            <person name="Briner A.E."/>
            <person name="Felis G.E."/>
            <person name="de Vos W.M."/>
            <person name="Barrangou R."/>
            <person name="Klaenhammer T.R."/>
            <person name="Caufield P.W."/>
            <person name="Cui Y."/>
            <person name="Zhang H."/>
            <person name="O'Toole P.W."/>
        </authorList>
    </citation>
    <scope>NUCLEOTIDE SEQUENCE [LARGE SCALE GENOMIC DNA]</scope>
    <source>
        <strain evidence="1 2">JCM 15530</strain>
    </source>
</reference>
<dbReference type="EMBL" id="AZCX01000004">
    <property type="protein sequence ID" value="KRK48145.1"/>
    <property type="molecule type" value="Genomic_DNA"/>
</dbReference>
<proteinExistence type="predicted"/>
<dbReference type="NCBIfam" id="TIGR01484">
    <property type="entry name" value="HAD-SF-IIB"/>
    <property type="match status" value="1"/>
</dbReference>
<dbReference type="SFLD" id="SFLDG01140">
    <property type="entry name" value="C2.B:_Phosphomannomutase_and_P"/>
    <property type="match status" value="1"/>
</dbReference>
<dbReference type="InterPro" id="IPR036412">
    <property type="entry name" value="HAD-like_sf"/>
</dbReference>
<gene>
    <name evidence="1" type="ORF">FC96_GL001879</name>
</gene>
<dbReference type="PROSITE" id="PS01229">
    <property type="entry name" value="COF_2"/>
    <property type="match status" value="1"/>
</dbReference>
<evidence type="ECO:0000313" key="1">
    <source>
        <dbReference type="EMBL" id="KRK48145.1"/>
    </source>
</evidence>
<dbReference type="Pfam" id="PF08282">
    <property type="entry name" value="Hydrolase_3"/>
    <property type="match status" value="1"/>
</dbReference>
<dbReference type="GO" id="GO:0000287">
    <property type="term" value="F:magnesium ion binding"/>
    <property type="evidence" value="ECO:0007669"/>
    <property type="project" value="TreeGrafter"/>
</dbReference>
<dbReference type="SFLD" id="SFLDS00003">
    <property type="entry name" value="Haloacid_Dehalogenase"/>
    <property type="match status" value="1"/>
</dbReference>
<dbReference type="SUPFAM" id="SSF56784">
    <property type="entry name" value="HAD-like"/>
    <property type="match status" value="1"/>
</dbReference>
<dbReference type="PANTHER" id="PTHR10000">
    <property type="entry name" value="PHOSPHOSERINE PHOSPHATASE"/>
    <property type="match status" value="1"/>
</dbReference>
<accession>A0A0R1HX62</accession>
<organism evidence="1 2">
    <name type="scientific">Secundilactobacillus kimchicus JCM 15530</name>
    <dbReference type="NCBI Taxonomy" id="1302272"/>
    <lineage>
        <taxon>Bacteria</taxon>
        <taxon>Bacillati</taxon>
        <taxon>Bacillota</taxon>
        <taxon>Bacilli</taxon>
        <taxon>Lactobacillales</taxon>
        <taxon>Lactobacillaceae</taxon>
        <taxon>Secundilactobacillus</taxon>
    </lineage>
</organism>
<dbReference type="NCBIfam" id="TIGR00099">
    <property type="entry name" value="Cof-subfamily"/>
    <property type="match status" value="1"/>
</dbReference>
<dbReference type="Gene3D" id="3.40.50.1000">
    <property type="entry name" value="HAD superfamily/HAD-like"/>
    <property type="match status" value="1"/>
</dbReference>
<dbReference type="InterPro" id="IPR006379">
    <property type="entry name" value="HAD-SF_hydro_IIB"/>
</dbReference>
<dbReference type="PATRIC" id="fig|1302272.5.peg.1909"/>
<protein>
    <submittedName>
        <fullName evidence="1">Cof family hydrolase</fullName>
    </submittedName>
</protein>
<dbReference type="OrthoDB" id="9810101at2"/>
<evidence type="ECO:0000313" key="2">
    <source>
        <dbReference type="Proteomes" id="UP000050911"/>
    </source>
</evidence>
<dbReference type="Proteomes" id="UP000050911">
    <property type="component" value="Unassembled WGS sequence"/>
</dbReference>
<dbReference type="RefSeq" id="WP_056942488.1">
    <property type="nucleotide sequence ID" value="NZ_AZCX01000004.1"/>
</dbReference>
<keyword evidence="2" id="KW-1185">Reference proteome</keyword>
<dbReference type="InterPro" id="IPR023214">
    <property type="entry name" value="HAD_sf"/>
</dbReference>
<keyword evidence="1" id="KW-0378">Hydrolase</keyword>